<dbReference type="InterPro" id="IPR042221">
    <property type="entry name" value="Leu/Phe-tRNA_Trfase_N"/>
</dbReference>
<name>E1R5D6_SEDSS</name>
<dbReference type="GO" id="GO:0005737">
    <property type="term" value="C:cytoplasm"/>
    <property type="evidence" value="ECO:0007669"/>
    <property type="project" value="UniProtKB-SubCell"/>
</dbReference>
<comment type="catalytic activity">
    <reaction evidence="4">
        <text>L-phenylalanyl-tRNA(Phe) + an N-terminal L-alpha-aminoacyl-[protein] = an N-terminal L-phenylalanyl-L-alpha-aminoacyl-[protein] + tRNA(Phe)</text>
        <dbReference type="Rhea" id="RHEA:43632"/>
        <dbReference type="Rhea" id="RHEA-COMP:9668"/>
        <dbReference type="Rhea" id="RHEA-COMP:9699"/>
        <dbReference type="Rhea" id="RHEA-COMP:10636"/>
        <dbReference type="Rhea" id="RHEA-COMP:10637"/>
        <dbReference type="ChEBI" id="CHEBI:78442"/>
        <dbReference type="ChEBI" id="CHEBI:78531"/>
        <dbReference type="ChEBI" id="CHEBI:78597"/>
        <dbReference type="ChEBI" id="CHEBI:83561"/>
        <dbReference type="EC" id="2.3.2.6"/>
    </reaction>
</comment>
<dbReference type="AlphaFoldDB" id="E1R5D6"/>
<sequence>MPFFTEGLPVVTFPAPKDDEGIVAVGGELSPEILVSAYGQGVFPWFGDDSPILWWNPHPRFVLFPEKLHSSHRLERRIRSGEYRVTMDRAFDQVIRSCSEVPRPGQEGTWITEEMITAYQRLHSLGYAHSFESWFEGQLVGGLYGVSVGALFCGESMFALRRDASKVAFVTAVRFLVRQNYRLIDCQVYTEHLASFGAEEISREHFLSLLSRYRDMETETIP</sequence>
<comment type="catalytic activity">
    <reaction evidence="4">
        <text>N-terminal L-lysyl-[protein] + L-leucyl-tRNA(Leu) = N-terminal L-leucyl-L-lysyl-[protein] + tRNA(Leu) + H(+)</text>
        <dbReference type="Rhea" id="RHEA:12340"/>
        <dbReference type="Rhea" id="RHEA-COMP:9613"/>
        <dbReference type="Rhea" id="RHEA-COMP:9622"/>
        <dbReference type="Rhea" id="RHEA-COMP:12670"/>
        <dbReference type="Rhea" id="RHEA-COMP:12671"/>
        <dbReference type="ChEBI" id="CHEBI:15378"/>
        <dbReference type="ChEBI" id="CHEBI:65249"/>
        <dbReference type="ChEBI" id="CHEBI:78442"/>
        <dbReference type="ChEBI" id="CHEBI:78494"/>
        <dbReference type="ChEBI" id="CHEBI:133043"/>
        <dbReference type="EC" id="2.3.2.6"/>
    </reaction>
</comment>
<keyword evidence="1 4" id="KW-0963">Cytoplasm</keyword>
<dbReference type="HOGENOM" id="CLU_075045_0_0_12"/>
<evidence type="ECO:0000256" key="1">
    <source>
        <dbReference type="ARBA" id="ARBA00022490"/>
    </source>
</evidence>
<dbReference type="KEGG" id="ssm:Spirs_3166"/>
<keyword evidence="2 4" id="KW-0808">Transferase</keyword>
<dbReference type="eggNOG" id="COG2360">
    <property type="taxonomic scope" value="Bacteria"/>
</dbReference>
<dbReference type="GO" id="GO:0008914">
    <property type="term" value="F:leucyl-tRNA--protein transferase activity"/>
    <property type="evidence" value="ECO:0007669"/>
    <property type="project" value="UniProtKB-UniRule"/>
</dbReference>
<evidence type="ECO:0000256" key="4">
    <source>
        <dbReference type="HAMAP-Rule" id="MF_00688"/>
    </source>
</evidence>
<gene>
    <name evidence="4" type="primary">aat</name>
    <name evidence="5" type="ordered locus">Spirs_3166</name>
</gene>
<dbReference type="InterPro" id="IPR016181">
    <property type="entry name" value="Acyl_CoA_acyltransferase"/>
</dbReference>
<dbReference type="PANTHER" id="PTHR30098">
    <property type="entry name" value="LEUCYL/PHENYLALANYL-TRNA--PROTEIN TRANSFERASE"/>
    <property type="match status" value="1"/>
</dbReference>
<dbReference type="Gene3D" id="3.30.70.3550">
    <property type="entry name" value="Leucyl/phenylalanyl-tRNA-protein transferase, N-terminal domain"/>
    <property type="match status" value="1"/>
</dbReference>
<comment type="similarity">
    <text evidence="4">Belongs to the L/F-transferase family.</text>
</comment>
<dbReference type="STRING" id="573413.Spirs_3166"/>
<dbReference type="InterPro" id="IPR042203">
    <property type="entry name" value="Leu/Phe-tRNA_Trfase_C"/>
</dbReference>
<evidence type="ECO:0000313" key="5">
    <source>
        <dbReference type="EMBL" id="ADK82264.1"/>
    </source>
</evidence>
<dbReference type="EC" id="2.3.2.6" evidence="4"/>
<comment type="subcellular location">
    <subcellularLocation>
        <location evidence="4">Cytoplasm</location>
    </subcellularLocation>
</comment>
<proteinExistence type="inferred from homology"/>
<dbReference type="GO" id="GO:0030163">
    <property type="term" value="P:protein catabolic process"/>
    <property type="evidence" value="ECO:0007669"/>
    <property type="project" value="UniProtKB-UniRule"/>
</dbReference>
<dbReference type="Gene3D" id="3.40.630.70">
    <property type="entry name" value="Leucyl/phenylalanyl-tRNA-protein transferase, C-terminal domain"/>
    <property type="match status" value="1"/>
</dbReference>
<dbReference type="Proteomes" id="UP000002318">
    <property type="component" value="Chromosome"/>
</dbReference>
<dbReference type="InterPro" id="IPR004616">
    <property type="entry name" value="Leu/Phe-tRNA_Trfase"/>
</dbReference>
<dbReference type="EMBL" id="CP002116">
    <property type="protein sequence ID" value="ADK82264.1"/>
    <property type="molecule type" value="Genomic_DNA"/>
</dbReference>
<accession>E1R5D6</accession>
<organism evidence="5 6">
    <name type="scientific">Sediminispirochaeta smaragdinae (strain DSM 11293 / JCM 15392 / SEBR 4228)</name>
    <name type="common">Spirochaeta smaragdinae</name>
    <dbReference type="NCBI Taxonomy" id="573413"/>
    <lineage>
        <taxon>Bacteria</taxon>
        <taxon>Pseudomonadati</taxon>
        <taxon>Spirochaetota</taxon>
        <taxon>Spirochaetia</taxon>
        <taxon>Spirochaetales</taxon>
        <taxon>Spirochaetaceae</taxon>
        <taxon>Sediminispirochaeta</taxon>
    </lineage>
</organism>
<dbReference type="RefSeq" id="WP_013255723.1">
    <property type="nucleotide sequence ID" value="NC_014364.1"/>
</dbReference>
<reference evidence="5 6" key="1">
    <citation type="journal article" date="2010" name="Stand. Genomic Sci.">
        <title>Complete genome sequence of Spirochaeta smaragdinae type strain (SEBR 4228).</title>
        <authorList>
            <person name="Mavromatis K."/>
            <person name="Yasawong M."/>
            <person name="Chertkov O."/>
            <person name="Lapidus A."/>
            <person name="Lucas S."/>
            <person name="Nolan M."/>
            <person name="Del Rio T.G."/>
            <person name="Tice H."/>
            <person name="Cheng J.F."/>
            <person name="Pitluck S."/>
            <person name="Liolios K."/>
            <person name="Ivanova N."/>
            <person name="Tapia R."/>
            <person name="Han C."/>
            <person name="Bruce D."/>
            <person name="Goodwin L."/>
            <person name="Pati A."/>
            <person name="Chen A."/>
            <person name="Palaniappan K."/>
            <person name="Land M."/>
            <person name="Hauser L."/>
            <person name="Chang Y.J."/>
            <person name="Jeffries C.D."/>
            <person name="Detter J.C."/>
            <person name="Rohde M."/>
            <person name="Brambilla E."/>
            <person name="Spring S."/>
            <person name="Goker M."/>
            <person name="Sikorski J."/>
            <person name="Woyke T."/>
            <person name="Bristow J."/>
            <person name="Eisen J.A."/>
            <person name="Markowitz V."/>
            <person name="Hugenholtz P."/>
            <person name="Klenk H.P."/>
            <person name="Kyrpides N.C."/>
        </authorList>
    </citation>
    <scope>NUCLEOTIDE SEQUENCE [LARGE SCALE GENOMIC DNA]</scope>
    <source>
        <strain evidence="6">DSM 11293 / JCM 15392 / SEBR 4228</strain>
    </source>
</reference>
<evidence type="ECO:0000256" key="3">
    <source>
        <dbReference type="ARBA" id="ARBA00023315"/>
    </source>
</evidence>
<evidence type="ECO:0000256" key="2">
    <source>
        <dbReference type="ARBA" id="ARBA00022679"/>
    </source>
</evidence>
<dbReference type="NCBIfam" id="TIGR00667">
    <property type="entry name" value="aat"/>
    <property type="match status" value="1"/>
</dbReference>
<dbReference type="Pfam" id="PF03588">
    <property type="entry name" value="Leu_Phe_trans"/>
    <property type="match status" value="1"/>
</dbReference>
<comment type="function">
    <text evidence="4">Functions in the N-end rule pathway of protein degradation where it conjugates Leu, Phe and, less efficiently, Met from aminoacyl-tRNAs to the N-termini of proteins containing an N-terminal arginine or lysine.</text>
</comment>
<evidence type="ECO:0000313" key="6">
    <source>
        <dbReference type="Proteomes" id="UP000002318"/>
    </source>
</evidence>
<dbReference type="SUPFAM" id="SSF55729">
    <property type="entry name" value="Acyl-CoA N-acyltransferases (Nat)"/>
    <property type="match status" value="1"/>
</dbReference>
<keyword evidence="6" id="KW-1185">Reference proteome</keyword>
<protein>
    <recommendedName>
        <fullName evidence="4">Leucyl/phenylalanyl-tRNA--protein transferase</fullName>
        <ecNumber evidence="4">2.3.2.6</ecNumber>
    </recommendedName>
    <alternativeName>
        <fullName evidence="4">L/F-transferase</fullName>
    </alternativeName>
    <alternativeName>
        <fullName evidence="4">Leucyltransferase</fullName>
    </alternativeName>
    <alternativeName>
        <fullName evidence="4">Phenyalanyltransferase</fullName>
    </alternativeName>
</protein>
<dbReference type="PANTHER" id="PTHR30098:SF2">
    <property type="entry name" value="LEUCYL_PHENYLALANYL-TRNA--PROTEIN TRANSFERASE"/>
    <property type="match status" value="1"/>
</dbReference>
<dbReference type="HAMAP" id="MF_00688">
    <property type="entry name" value="Leu_Phe_trans"/>
    <property type="match status" value="1"/>
</dbReference>
<dbReference type="FunFam" id="3.40.630.70:FF:000001">
    <property type="entry name" value="Leucyl/phenylalanyl-tRNA--protein transferase"/>
    <property type="match status" value="1"/>
</dbReference>
<dbReference type="OrthoDB" id="9790282at2"/>
<keyword evidence="3 4" id="KW-0012">Acyltransferase</keyword>
<comment type="catalytic activity">
    <reaction evidence="4">
        <text>N-terminal L-arginyl-[protein] + L-leucyl-tRNA(Leu) = N-terminal L-leucyl-L-arginyl-[protein] + tRNA(Leu) + H(+)</text>
        <dbReference type="Rhea" id="RHEA:50416"/>
        <dbReference type="Rhea" id="RHEA-COMP:9613"/>
        <dbReference type="Rhea" id="RHEA-COMP:9622"/>
        <dbReference type="Rhea" id="RHEA-COMP:12672"/>
        <dbReference type="Rhea" id="RHEA-COMP:12673"/>
        <dbReference type="ChEBI" id="CHEBI:15378"/>
        <dbReference type="ChEBI" id="CHEBI:64719"/>
        <dbReference type="ChEBI" id="CHEBI:78442"/>
        <dbReference type="ChEBI" id="CHEBI:78494"/>
        <dbReference type="ChEBI" id="CHEBI:133044"/>
        <dbReference type="EC" id="2.3.2.6"/>
    </reaction>
</comment>